<dbReference type="InterPro" id="IPR002306">
    <property type="entry name" value="Trp-tRNA-ligase"/>
</dbReference>
<dbReference type="Gene3D" id="3.40.50.620">
    <property type="entry name" value="HUPs"/>
    <property type="match status" value="1"/>
</dbReference>
<comment type="function">
    <text evidence="11">Catalyzes the attachment of tryptophan to tRNA(Trp) in a two-step reaction: tryptophan is first activated by ATP to form Trp-AMP and then transferred to the acceptor end of tRNA(Trp).</text>
</comment>
<evidence type="ECO:0000256" key="7">
    <source>
        <dbReference type="ARBA" id="ARBA00022917"/>
    </source>
</evidence>
<dbReference type="Pfam" id="PF00579">
    <property type="entry name" value="tRNA-synt_1b"/>
    <property type="match status" value="1"/>
</dbReference>
<organism evidence="15 16">
    <name type="scientific">Lottia gigantea</name>
    <name type="common">Giant owl limpet</name>
    <dbReference type="NCBI Taxonomy" id="225164"/>
    <lineage>
        <taxon>Eukaryota</taxon>
        <taxon>Metazoa</taxon>
        <taxon>Spiralia</taxon>
        <taxon>Lophotrochozoa</taxon>
        <taxon>Mollusca</taxon>
        <taxon>Gastropoda</taxon>
        <taxon>Patellogastropoda</taxon>
        <taxon>Lottioidea</taxon>
        <taxon>Lottiidae</taxon>
        <taxon>Lottia</taxon>
    </lineage>
</organism>
<dbReference type="InterPro" id="IPR050203">
    <property type="entry name" value="Trp-tRNA_synthetase"/>
</dbReference>
<gene>
    <name evidence="15" type="ORF">LOTGIDRAFT_200474</name>
</gene>
<evidence type="ECO:0000256" key="8">
    <source>
        <dbReference type="ARBA" id="ARBA00023146"/>
    </source>
</evidence>
<evidence type="ECO:0000256" key="1">
    <source>
        <dbReference type="ARBA" id="ARBA00004305"/>
    </source>
</evidence>
<sequence length="337" mass="38294">MFRKAKKACTRRVFSGIQPTGIPHIGNYVGAIKNWLQLQKKYDSMILSVVDLHSITLPQNPETLRENIYDMTACLLACGIDSDKCILFQQSTVPQHTQLAWILGCICTLPRLEHLAQWKEKSEKNKDVGTGLLTYPILQSADILLYKATDVPVGKDQIQHIELSRDLAKSFNTKFGVLFPKPQELLGPLPKIKSLKNPKNKMSKSEINPMGRIDLTDEPDQIREKIKKAVTDSTSEITYDPENRPGVANLIEIHEALTGDFAEDICETAMLESMDTHKYKLLLTDIVIEKLKPIREEFFRLQKDRHHLDTVLEKGRLNASEIAEVTYKEVTKLVGFR</sequence>
<evidence type="ECO:0000313" key="16">
    <source>
        <dbReference type="Proteomes" id="UP000030746"/>
    </source>
</evidence>
<dbReference type="HAMAP" id="MF_00140_B">
    <property type="entry name" value="Trp_tRNA_synth_B"/>
    <property type="match status" value="1"/>
</dbReference>
<dbReference type="InterPro" id="IPR014729">
    <property type="entry name" value="Rossmann-like_a/b/a_fold"/>
</dbReference>
<evidence type="ECO:0000256" key="14">
    <source>
        <dbReference type="RuleBase" id="RU363036"/>
    </source>
</evidence>
<evidence type="ECO:0000256" key="13">
    <source>
        <dbReference type="ARBA" id="ARBA00080951"/>
    </source>
</evidence>
<dbReference type="HOGENOM" id="CLU_029244_1_1_1"/>
<comment type="subcellular location">
    <subcellularLocation>
        <location evidence="1">Mitochondrion matrix</location>
    </subcellularLocation>
</comment>
<dbReference type="PANTHER" id="PTHR43766:SF1">
    <property type="entry name" value="TRYPTOPHAN--TRNA LIGASE, MITOCHONDRIAL"/>
    <property type="match status" value="1"/>
</dbReference>
<keyword evidence="7 14" id="KW-0648">Protein biosynthesis</keyword>
<dbReference type="Gene3D" id="1.10.240.10">
    <property type="entry name" value="Tyrosyl-Transfer RNA Synthetase"/>
    <property type="match status" value="1"/>
</dbReference>
<evidence type="ECO:0000256" key="9">
    <source>
        <dbReference type="ARBA" id="ARBA00030268"/>
    </source>
</evidence>
<evidence type="ECO:0000256" key="2">
    <source>
        <dbReference type="ARBA" id="ARBA00005594"/>
    </source>
</evidence>
<dbReference type="OrthoDB" id="15808at2759"/>
<dbReference type="GeneID" id="20245406"/>
<evidence type="ECO:0000256" key="6">
    <source>
        <dbReference type="ARBA" id="ARBA00022840"/>
    </source>
</evidence>
<evidence type="ECO:0000256" key="5">
    <source>
        <dbReference type="ARBA" id="ARBA00022741"/>
    </source>
</evidence>
<dbReference type="PANTHER" id="PTHR43766">
    <property type="entry name" value="TRYPTOPHAN--TRNA LIGASE, MITOCHONDRIAL"/>
    <property type="match status" value="1"/>
</dbReference>
<dbReference type="CDD" id="cd00806">
    <property type="entry name" value="TrpRS_core"/>
    <property type="match status" value="1"/>
</dbReference>
<dbReference type="InterPro" id="IPR002305">
    <property type="entry name" value="aa-tRNA-synth_Ic"/>
</dbReference>
<evidence type="ECO:0000256" key="4">
    <source>
        <dbReference type="ARBA" id="ARBA00022598"/>
    </source>
</evidence>
<name>V4CG83_LOTGI</name>
<keyword evidence="8 14" id="KW-0030">Aminoacyl-tRNA synthetase</keyword>
<keyword evidence="5 14" id="KW-0547">Nucleotide-binding</keyword>
<dbReference type="KEGG" id="lgi:LOTGIDRAFT_200474"/>
<evidence type="ECO:0000256" key="10">
    <source>
        <dbReference type="ARBA" id="ARBA00049929"/>
    </source>
</evidence>
<dbReference type="SUPFAM" id="SSF52374">
    <property type="entry name" value="Nucleotidylyl transferase"/>
    <property type="match status" value="1"/>
</dbReference>
<proteinExistence type="inferred from homology"/>
<keyword evidence="6 14" id="KW-0067">ATP-binding</keyword>
<evidence type="ECO:0000256" key="12">
    <source>
        <dbReference type="ARBA" id="ARBA00069760"/>
    </source>
</evidence>
<dbReference type="InterPro" id="IPR024109">
    <property type="entry name" value="Trp-tRNA-ligase_bac-type"/>
</dbReference>
<dbReference type="PRINTS" id="PR01039">
    <property type="entry name" value="TRNASYNTHTRP"/>
</dbReference>
<dbReference type="GO" id="GO:0070183">
    <property type="term" value="P:mitochondrial tryptophanyl-tRNA aminoacylation"/>
    <property type="evidence" value="ECO:0007669"/>
    <property type="project" value="TreeGrafter"/>
</dbReference>
<keyword evidence="16" id="KW-1185">Reference proteome</keyword>
<dbReference type="CTD" id="20245406"/>
<dbReference type="GO" id="GO:0005759">
    <property type="term" value="C:mitochondrial matrix"/>
    <property type="evidence" value="ECO:0007669"/>
    <property type="project" value="UniProtKB-SubCell"/>
</dbReference>
<evidence type="ECO:0000313" key="15">
    <source>
        <dbReference type="EMBL" id="ESP01075.1"/>
    </source>
</evidence>
<dbReference type="RefSeq" id="XP_009048234.1">
    <property type="nucleotide sequence ID" value="XM_009049986.1"/>
</dbReference>
<dbReference type="FunFam" id="1.10.240.10:FF:000002">
    <property type="entry name" value="Tryptophan--tRNA ligase"/>
    <property type="match status" value="1"/>
</dbReference>
<dbReference type="GO" id="GO:0005524">
    <property type="term" value="F:ATP binding"/>
    <property type="evidence" value="ECO:0007669"/>
    <property type="project" value="UniProtKB-KW"/>
</dbReference>
<dbReference type="EC" id="6.1.1.2" evidence="3"/>
<dbReference type="PROSITE" id="PS00178">
    <property type="entry name" value="AA_TRNA_LIGASE_I"/>
    <property type="match status" value="1"/>
</dbReference>
<accession>V4CG83</accession>
<keyword evidence="4 14" id="KW-0436">Ligase</keyword>
<protein>
    <recommendedName>
        <fullName evidence="12">Tryptophan--tRNA ligase, mitochondrial</fullName>
        <ecNumber evidence="3">6.1.1.2</ecNumber>
    </recommendedName>
    <alternativeName>
        <fullName evidence="13">(Mt)TrpRS</fullName>
    </alternativeName>
    <alternativeName>
        <fullName evidence="9">Tryptophanyl-tRNA synthetase</fullName>
    </alternativeName>
</protein>
<evidence type="ECO:0000256" key="3">
    <source>
        <dbReference type="ARBA" id="ARBA00013161"/>
    </source>
</evidence>
<dbReference type="STRING" id="225164.V4CG83"/>
<evidence type="ECO:0000256" key="11">
    <source>
        <dbReference type="ARBA" id="ARBA00059972"/>
    </source>
</evidence>
<comment type="catalytic activity">
    <reaction evidence="10">
        <text>tRNA(Trp) + L-tryptophan + ATP = L-tryptophyl-tRNA(Trp) + AMP + diphosphate + H(+)</text>
        <dbReference type="Rhea" id="RHEA:24080"/>
        <dbReference type="Rhea" id="RHEA-COMP:9671"/>
        <dbReference type="Rhea" id="RHEA-COMP:9705"/>
        <dbReference type="ChEBI" id="CHEBI:15378"/>
        <dbReference type="ChEBI" id="CHEBI:30616"/>
        <dbReference type="ChEBI" id="CHEBI:33019"/>
        <dbReference type="ChEBI" id="CHEBI:57912"/>
        <dbReference type="ChEBI" id="CHEBI:78442"/>
        <dbReference type="ChEBI" id="CHEBI:78535"/>
        <dbReference type="ChEBI" id="CHEBI:456215"/>
        <dbReference type="EC" id="6.1.1.2"/>
    </reaction>
</comment>
<dbReference type="InterPro" id="IPR001412">
    <property type="entry name" value="aa-tRNA-synth_I_CS"/>
</dbReference>
<dbReference type="OMA" id="GWGQFKP"/>
<dbReference type="AlphaFoldDB" id="V4CG83"/>
<dbReference type="FunFam" id="3.40.50.620:FF:000082">
    <property type="entry name" value="MSW1p Mitochondrial tryptophanyl-tRNA synthetase"/>
    <property type="match status" value="1"/>
</dbReference>
<comment type="similarity">
    <text evidence="2 14">Belongs to the class-I aminoacyl-tRNA synthetase family.</text>
</comment>
<reference evidence="15 16" key="1">
    <citation type="journal article" date="2013" name="Nature">
        <title>Insights into bilaterian evolution from three spiralian genomes.</title>
        <authorList>
            <person name="Simakov O."/>
            <person name="Marletaz F."/>
            <person name="Cho S.J."/>
            <person name="Edsinger-Gonzales E."/>
            <person name="Havlak P."/>
            <person name="Hellsten U."/>
            <person name="Kuo D.H."/>
            <person name="Larsson T."/>
            <person name="Lv J."/>
            <person name="Arendt D."/>
            <person name="Savage R."/>
            <person name="Osoegawa K."/>
            <person name="de Jong P."/>
            <person name="Grimwood J."/>
            <person name="Chapman J.A."/>
            <person name="Shapiro H."/>
            <person name="Aerts A."/>
            <person name="Otillar R.P."/>
            <person name="Terry A.Y."/>
            <person name="Boore J.L."/>
            <person name="Grigoriev I.V."/>
            <person name="Lindberg D.R."/>
            <person name="Seaver E.C."/>
            <person name="Weisblat D.A."/>
            <person name="Putnam N.H."/>
            <person name="Rokhsar D.S."/>
        </authorList>
    </citation>
    <scope>NUCLEOTIDE SEQUENCE [LARGE SCALE GENOMIC DNA]</scope>
</reference>
<dbReference type="Proteomes" id="UP000030746">
    <property type="component" value="Unassembled WGS sequence"/>
</dbReference>
<dbReference type="NCBIfam" id="TIGR00233">
    <property type="entry name" value="trpS"/>
    <property type="match status" value="1"/>
</dbReference>
<dbReference type="GO" id="GO:0004830">
    <property type="term" value="F:tryptophan-tRNA ligase activity"/>
    <property type="evidence" value="ECO:0007669"/>
    <property type="project" value="UniProtKB-EC"/>
</dbReference>
<dbReference type="EMBL" id="KB200559">
    <property type="protein sequence ID" value="ESP01075.1"/>
    <property type="molecule type" value="Genomic_DNA"/>
</dbReference>